<dbReference type="AlphaFoldDB" id="A0A699RSH4"/>
<dbReference type="InterPro" id="IPR001087">
    <property type="entry name" value="GDSL"/>
</dbReference>
<evidence type="ECO:0000313" key="4">
    <source>
        <dbReference type="EMBL" id="GFC87968.1"/>
    </source>
</evidence>
<protein>
    <submittedName>
        <fullName evidence="4">GDSL esterase/lipase At3g48460-like</fullName>
    </submittedName>
</protein>
<gene>
    <name evidence="4" type="ORF">Tci_859938</name>
</gene>
<feature type="chain" id="PRO_5025527727" evidence="3">
    <location>
        <begin position="24"/>
        <end position="220"/>
    </location>
</feature>
<keyword evidence="2" id="KW-0325">Glycoprotein</keyword>
<reference evidence="4" key="1">
    <citation type="journal article" date="2019" name="Sci. Rep.">
        <title>Draft genome of Tanacetum cinerariifolium, the natural source of mosquito coil.</title>
        <authorList>
            <person name="Yamashiro T."/>
            <person name="Shiraishi A."/>
            <person name="Satake H."/>
            <person name="Nakayama K."/>
        </authorList>
    </citation>
    <scope>NUCLEOTIDE SEQUENCE</scope>
</reference>
<proteinExistence type="inferred from homology"/>
<dbReference type="Gene3D" id="3.40.50.1110">
    <property type="entry name" value="SGNH hydrolase"/>
    <property type="match status" value="1"/>
</dbReference>
<feature type="signal peptide" evidence="3">
    <location>
        <begin position="1"/>
        <end position="23"/>
    </location>
</feature>
<feature type="non-terminal residue" evidence="4">
    <location>
        <position position="1"/>
    </location>
</feature>
<dbReference type="PANTHER" id="PTHR22835">
    <property type="entry name" value="ZINC FINGER FYVE DOMAIN CONTAINING PROTEIN"/>
    <property type="match status" value="1"/>
</dbReference>
<dbReference type="PANTHER" id="PTHR22835:SF557">
    <property type="entry name" value="LIPASE_HYDROLASE FAMILY PROTEIN, PUTATIVE, EXPRESSED-RELATED"/>
    <property type="match status" value="1"/>
</dbReference>
<organism evidence="4">
    <name type="scientific">Tanacetum cinerariifolium</name>
    <name type="common">Dalmatian daisy</name>
    <name type="synonym">Chrysanthemum cinerariifolium</name>
    <dbReference type="NCBI Taxonomy" id="118510"/>
    <lineage>
        <taxon>Eukaryota</taxon>
        <taxon>Viridiplantae</taxon>
        <taxon>Streptophyta</taxon>
        <taxon>Embryophyta</taxon>
        <taxon>Tracheophyta</taxon>
        <taxon>Spermatophyta</taxon>
        <taxon>Magnoliopsida</taxon>
        <taxon>eudicotyledons</taxon>
        <taxon>Gunneridae</taxon>
        <taxon>Pentapetalae</taxon>
        <taxon>asterids</taxon>
        <taxon>campanulids</taxon>
        <taxon>Asterales</taxon>
        <taxon>Asteraceae</taxon>
        <taxon>Asteroideae</taxon>
        <taxon>Anthemideae</taxon>
        <taxon>Anthemidinae</taxon>
        <taxon>Tanacetum</taxon>
    </lineage>
</organism>
<name>A0A699RSH4_TANCI</name>
<dbReference type="EMBL" id="BKCJ011113125">
    <property type="protein sequence ID" value="GFC87968.1"/>
    <property type="molecule type" value="Genomic_DNA"/>
</dbReference>
<dbReference type="GO" id="GO:0016788">
    <property type="term" value="F:hydrolase activity, acting on ester bonds"/>
    <property type="evidence" value="ECO:0007669"/>
    <property type="project" value="InterPro"/>
</dbReference>
<evidence type="ECO:0000256" key="2">
    <source>
        <dbReference type="ARBA" id="ARBA00023180"/>
    </source>
</evidence>
<dbReference type="InterPro" id="IPR036514">
    <property type="entry name" value="SGNH_hydro_sf"/>
</dbReference>
<comment type="caution">
    <text evidence="4">The sequence shown here is derived from an EMBL/GenBank/DDBJ whole genome shotgun (WGS) entry which is preliminary data.</text>
</comment>
<dbReference type="Pfam" id="PF00657">
    <property type="entry name" value="Lipase_GDSL"/>
    <property type="match status" value="1"/>
</dbReference>
<keyword evidence="3" id="KW-0732">Signal</keyword>
<evidence type="ECO:0000256" key="1">
    <source>
        <dbReference type="ARBA" id="ARBA00008668"/>
    </source>
</evidence>
<sequence>ASTPKQCKAVFVGALVWIGEIVANDYNYITGTKTTSKTIQELAIWYQTKFIKEILKMGAKYVVVQGQPTTGCLPAAFVFGEVAKERDDIGCVAVKNKESYDHNIVLQAKLHSLRKKFPSTVIVYGDDWRAYRNVYKNSKKFGFTERFKACCGSGGDPYNFNTTIGTCGSPGATSCKHPSRYMNWDGLHVTEAMHRLVAKSILEGPYAQPPFSYLLKKASE</sequence>
<comment type="similarity">
    <text evidence="1">Belongs to the 'GDSL' lipolytic enzyme family.</text>
</comment>
<evidence type="ECO:0000256" key="3">
    <source>
        <dbReference type="SAM" id="SignalP"/>
    </source>
</evidence>
<dbReference type="SUPFAM" id="SSF52266">
    <property type="entry name" value="SGNH hydrolase"/>
    <property type="match status" value="1"/>
</dbReference>
<accession>A0A699RSH4</accession>